<organism evidence="6 7">
    <name type="scientific">Lentinus tigrinus ALCF2SS1-6</name>
    <dbReference type="NCBI Taxonomy" id="1328759"/>
    <lineage>
        <taxon>Eukaryota</taxon>
        <taxon>Fungi</taxon>
        <taxon>Dikarya</taxon>
        <taxon>Basidiomycota</taxon>
        <taxon>Agaricomycotina</taxon>
        <taxon>Agaricomycetes</taxon>
        <taxon>Polyporales</taxon>
        <taxon>Polyporaceae</taxon>
        <taxon>Lentinus</taxon>
    </lineage>
</organism>
<evidence type="ECO:0000256" key="3">
    <source>
        <dbReference type="ARBA" id="ARBA00023242"/>
    </source>
</evidence>
<sequence length="198" mass="21474">MAKAIAGEIASSSPRSSHCKLDKTISYHPAQCPHPCRTFTTTAMRVKDITNTLSDSHIPSSSRATPLEASRPPLPTEPHAQAAVYYYPTGVSEQQLNSPKRALDVSEALSYIDAVKAQFAQQPEVYNTFLDTMKDFKTSRINTSVVIQRVSNLFHGHPALIQGLNTFLPAGYRMPEITPDPSVTNSSAGITTEATNAA</sequence>
<dbReference type="EMBL" id="ML122288">
    <property type="protein sequence ID" value="RPD56424.1"/>
    <property type="molecule type" value="Genomic_DNA"/>
</dbReference>
<dbReference type="PROSITE" id="PS51477">
    <property type="entry name" value="PAH"/>
    <property type="match status" value="1"/>
</dbReference>
<dbReference type="PANTHER" id="PTHR12346">
    <property type="entry name" value="SIN3B-RELATED"/>
    <property type="match status" value="1"/>
</dbReference>
<feature type="compositionally biased region" description="Polar residues" evidence="5">
    <location>
        <begin position="181"/>
        <end position="198"/>
    </location>
</feature>
<dbReference type="AlphaFoldDB" id="A0A5C2RZM0"/>
<evidence type="ECO:0000256" key="2">
    <source>
        <dbReference type="ARBA" id="ARBA00022491"/>
    </source>
</evidence>
<gene>
    <name evidence="6" type="ORF">L227DRAFT_553661</name>
</gene>
<evidence type="ECO:0000256" key="1">
    <source>
        <dbReference type="ARBA" id="ARBA00004123"/>
    </source>
</evidence>
<feature type="region of interest" description="Disordered" evidence="5">
    <location>
        <begin position="52"/>
        <end position="75"/>
    </location>
</feature>
<dbReference type="InterPro" id="IPR036600">
    <property type="entry name" value="PAH_sf"/>
</dbReference>
<accession>A0A5C2RZM0</accession>
<evidence type="ECO:0000256" key="5">
    <source>
        <dbReference type="SAM" id="MobiDB-lite"/>
    </source>
</evidence>
<keyword evidence="2" id="KW-0678">Repressor</keyword>
<reference evidence="6" key="1">
    <citation type="journal article" date="2018" name="Genome Biol. Evol.">
        <title>Genomics and development of Lentinus tigrinus, a white-rot wood-decaying mushroom with dimorphic fruiting bodies.</title>
        <authorList>
            <person name="Wu B."/>
            <person name="Xu Z."/>
            <person name="Knudson A."/>
            <person name="Carlson A."/>
            <person name="Chen N."/>
            <person name="Kovaka S."/>
            <person name="LaButti K."/>
            <person name="Lipzen A."/>
            <person name="Pennachio C."/>
            <person name="Riley R."/>
            <person name="Schakwitz W."/>
            <person name="Umezawa K."/>
            <person name="Ohm R.A."/>
            <person name="Grigoriev I.V."/>
            <person name="Nagy L.G."/>
            <person name="Gibbons J."/>
            <person name="Hibbett D."/>
        </authorList>
    </citation>
    <scope>NUCLEOTIDE SEQUENCE [LARGE SCALE GENOMIC DNA]</scope>
    <source>
        <strain evidence="6">ALCF2SS1-6</strain>
    </source>
</reference>
<dbReference type="PANTHER" id="PTHR12346:SF0">
    <property type="entry name" value="SIN3A, ISOFORM G"/>
    <property type="match status" value="1"/>
</dbReference>
<dbReference type="GO" id="GO:0070822">
    <property type="term" value="C:Sin3-type complex"/>
    <property type="evidence" value="ECO:0007669"/>
    <property type="project" value="TreeGrafter"/>
</dbReference>
<dbReference type="GO" id="GO:0000122">
    <property type="term" value="P:negative regulation of transcription by RNA polymerase II"/>
    <property type="evidence" value="ECO:0007669"/>
    <property type="project" value="TreeGrafter"/>
</dbReference>
<comment type="subcellular location">
    <subcellularLocation>
        <location evidence="1 4">Nucleus</location>
    </subcellularLocation>
</comment>
<evidence type="ECO:0000313" key="7">
    <source>
        <dbReference type="Proteomes" id="UP000313359"/>
    </source>
</evidence>
<dbReference type="GO" id="GO:0003714">
    <property type="term" value="F:transcription corepressor activity"/>
    <property type="evidence" value="ECO:0007669"/>
    <property type="project" value="InterPro"/>
</dbReference>
<dbReference type="Proteomes" id="UP000313359">
    <property type="component" value="Unassembled WGS sequence"/>
</dbReference>
<keyword evidence="7" id="KW-1185">Reference proteome</keyword>
<name>A0A5C2RZM0_9APHY</name>
<dbReference type="OrthoDB" id="10265969at2759"/>
<feature type="compositionally biased region" description="Polar residues" evidence="5">
    <location>
        <begin position="52"/>
        <end position="64"/>
    </location>
</feature>
<dbReference type="Gene3D" id="1.20.1160.11">
    <property type="entry name" value="Paired amphipathic helix"/>
    <property type="match status" value="1"/>
</dbReference>
<evidence type="ECO:0000256" key="4">
    <source>
        <dbReference type="PROSITE-ProRule" id="PRU00810"/>
    </source>
</evidence>
<dbReference type="FunFam" id="1.20.1160.11:FF:000001">
    <property type="entry name" value="Paired amphipathic helix protein Sin3"/>
    <property type="match status" value="1"/>
</dbReference>
<dbReference type="STRING" id="1328759.A0A5C2RZM0"/>
<evidence type="ECO:0000313" key="6">
    <source>
        <dbReference type="EMBL" id="RPD56424.1"/>
    </source>
</evidence>
<dbReference type="InterPro" id="IPR039774">
    <property type="entry name" value="Sin3-like"/>
</dbReference>
<dbReference type="SUPFAM" id="SSF47762">
    <property type="entry name" value="PAH2 domain"/>
    <property type="match status" value="1"/>
</dbReference>
<dbReference type="InterPro" id="IPR003822">
    <property type="entry name" value="PAH"/>
</dbReference>
<proteinExistence type="predicted"/>
<dbReference type="Pfam" id="PF02671">
    <property type="entry name" value="PAH"/>
    <property type="match status" value="1"/>
</dbReference>
<protein>
    <submittedName>
        <fullName evidence="6">PAH2 domain-containing protein</fullName>
    </submittedName>
</protein>
<keyword evidence="3 4" id="KW-0539">Nucleus</keyword>
<feature type="region of interest" description="Disordered" evidence="5">
    <location>
        <begin position="178"/>
        <end position="198"/>
    </location>
</feature>